<gene>
    <name evidence="2" type="ORF">JBS370_LOCUS16628</name>
    <name evidence="1" type="ORF">ZHD862_LOCUS21386</name>
</gene>
<dbReference type="EMBL" id="CAJNOT010001271">
    <property type="protein sequence ID" value="CAF1174215.1"/>
    <property type="molecule type" value="Genomic_DNA"/>
</dbReference>
<dbReference type="AlphaFoldDB" id="A0A819D7L1"/>
<protein>
    <submittedName>
        <fullName evidence="2">Uncharacterized protein</fullName>
    </submittedName>
</protein>
<dbReference type="Proteomes" id="UP000663836">
    <property type="component" value="Unassembled WGS sequence"/>
</dbReference>
<dbReference type="Gene3D" id="3.80.10.10">
    <property type="entry name" value="Ribonuclease Inhibitor"/>
    <property type="match status" value="2"/>
</dbReference>
<proteinExistence type="predicted"/>
<dbReference type="EMBL" id="CAJOBD010001689">
    <property type="protein sequence ID" value="CAF3823820.1"/>
    <property type="molecule type" value="Genomic_DNA"/>
</dbReference>
<name>A0A819D7L1_9BILA</name>
<dbReference type="Proteomes" id="UP000663864">
    <property type="component" value="Unassembled WGS sequence"/>
</dbReference>
<evidence type="ECO:0000313" key="3">
    <source>
        <dbReference type="Proteomes" id="UP000663836"/>
    </source>
</evidence>
<accession>A0A819D7L1</accession>
<organism evidence="2 3">
    <name type="scientific">Rotaria sordida</name>
    <dbReference type="NCBI Taxonomy" id="392033"/>
    <lineage>
        <taxon>Eukaryota</taxon>
        <taxon>Metazoa</taxon>
        <taxon>Spiralia</taxon>
        <taxon>Gnathifera</taxon>
        <taxon>Rotifera</taxon>
        <taxon>Eurotatoria</taxon>
        <taxon>Bdelloidea</taxon>
        <taxon>Philodinida</taxon>
        <taxon>Philodinidae</taxon>
        <taxon>Rotaria</taxon>
    </lineage>
</organism>
<evidence type="ECO:0000313" key="1">
    <source>
        <dbReference type="EMBL" id="CAF1174215.1"/>
    </source>
</evidence>
<dbReference type="InterPro" id="IPR032675">
    <property type="entry name" value="LRR_dom_sf"/>
</dbReference>
<sequence length="530" mass="62738">MICQQHLSVIADRVIALFLSDNDDTPEQINLFLSYASSFGQFTQLRSLSLLSICSYGTLMKILNDCQYLSNLSRLNIYCNYLRYNPVDLQLIINSIWSLPKLIQCDYRIRTDRENFFIITRKISLSLESVHINTNKIRLDNINELFNYTPRLKRLFLSLDSIDHPYISYYTPLTHSTLTDLKLHVHNVSDAIIKGFFKNIMPNLYRLDIKLSSNLIKGHQWEQIICNYLPKLEIFRLRMITPSFIQNIEKHADELINSFRTPFWINEHEWFVRCFVREDTLYLYTLSETFYYNDYEFPHSFKSTYSHDDHQKFYNNIINIYDDTFFHQSISSDIHLPNINSLWIKFPINHKFWSIVSSLNRLKSLTVSSYDDIYNSQFQVLLDRAPNLRHLDIRQDKSLPLQMSSFQYINVSVHQLDLRNCNHYFTADECITLSRSPLAVQCEVLSILVDSRESIIYLVKNMINLRSLSLNAKFEEKKSSGFFTWLWKRDPSPDENIENKDIVQWLKDCLPSTCLIKRKSDSANCILIWI</sequence>
<dbReference type="SUPFAM" id="SSF52047">
    <property type="entry name" value="RNI-like"/>
    <property type="match status" value="2"/>
</dbReference>
<reference evidence="2" key="1">
    <citation type="submission" date="2021-02" db="EMBL/GenBank/DDBJ databases">
        <authorList>
            <person name="Nowell W R."/>
        </authorList>
    </citation>
    <scope>NUCLEOTIDE SEQUENCE</scope>
</reference>
<comment type="caution">
    <text evidence="2">The sequence shown here is derived from an EMBL/GenBank/DDBJ whole genome shotgun (WGS) entry which is preliminary data.</text>
</comment>
<evidence type="ECO:0000313" key="2">
    <source>
        <dbReference type="EMBL" id="CAF3823820.1"/>
    </source>
</evidence>